<evidence type="ECO:0000313" key="10">
    <source>
        <dbReference type="RefSeq" id="XP_045558772.1"/>
    </source>
</evidence>
<dbReference type="Gene3D" id="2.60.120.260">
    <property type="entry name" value="Galactose-binding domain-like"/>
    <property type="match status" value="1"/>
</dbReference>
<dbReference type="PANTHER" id="PTHR45713:SF6">
    <property type="entry name" value="F5_8 TYPE C DOMAIN-CONTAINING PROTEIN"/>
    <property type="match status" value="1"/>
</dbReference>
<evidence type="ECO:0000256" key="1">
    <source>
        <dbReference type="ARBA" id="ARBA00002219"/>
    </source>
</evidence>
<dbReference type="InterPro" id="IPR006585">
    <property type="entry name" value="FTP1"/>
</dbReference>
<gene>
    <name evidence="10" type="primary">LOC106581135</name>
</gene>
<evidence type="ECO:0000313" key="9">
    <source>
        <dbReference type="Proteomes" id="UP001652741"/>
    </source>
</evidence>
<comment type="function">
    <text evidence="1">Acts as a defensive agent. Recognizes blood group fucosylated oligosaccharides including A, B, H and Lewis B-type antigens. Does not recognize Lewis A antigen and has low affinity for monovalent haptens.</text>
</comment>
<dbReference type="SMART" id="SM00607">
    <property type="entry name" value="FTP"/>
    <property type="match status" value="1"/>
</dbReference>
<evidence type="ECO:0000256" key="4">
    <source>
        <dbReference type="ARBA" id="ARBA00022723"/>
    </source>
</evidence>
<keyword evidence="9" id="KW-1185">Reference proteome</keyword>
<keyword evidence="4" id="KW-0479">Metal-binding</keyword>
<evidence type="ECO:0000256" key="7">
    <source>
        <dbReference type="ARBA" id="ARBA00023157"/>
    </source>
</evidence>
<dbReference type="InterPro" id="IPR051941">
    <property type="entry name" value="BG_Antigen-Binding_Lectin"/>
</dbReference>
<evidence type="ECO:0000256" key="6">
    <source>
        <dbReference type="ARBA" id="ARBA00022837"/>
    </source>
</evidence>
<dbReference type="InterPro" id="IPR008979">
    <property type="entry name" value="Galactose-bd-like_sf"/>
</dbReference>
<dbReference type="Proteomes" id="UP001652741">
    <property type="component" value="Chromosome ssa02"/>
</dbReference>
<dbReference type="RefSeq" id="XP_045558772.1">
    <property type="nucleotide sequence ID" value="XM_045702816.1"/>
</dbReference>
<evidence type="ECO:0000256" key="5">
    <source>
        <dbReference type="ARBA" id="ARBA00022734"/>
    </source>
</evidence>
<reference evidence="10" key="1">
    <citation type="submission" date="2025-08" db="UniProtKB">
        <authorList>
            <consortium name="RefSeq"/>
        </authorList>
    </citation>
    <scope>IDENTIFICATION</scope>
</reference>
<evidence type="ECO:0000256" key="3">
    <source>
        <dbReference type="ARBA" id="ARBA00011233"/>
    </source>
</evidence>
<keyword evidence="5" id="KW-0430">Lectin</keyword>
<organism evidence="9 10">
    <name type="scientific">Salmo salar</name>
    <name type="common">Atlantic salmon</name>
    <dbReference type="NCBI Taxonomy" id="8030"/>
    <lineage>
        <taxon>Eukaryota</taxon>
        <taxon>Metazoa</taxon>
        <taxon>Chordata</taxon>
        <taxon>Craniata</taxon>
        <taxon>Vertebrata</taxon>
        <taxon>Euteleostomi</taxon>
        <taxon>Actinopterygii</taxon>
        <taxon>Neopterygii</taxon>
        <taxon>Teleostei</taxon>
        <taxon>Protacanthopterygii</taxon>
        <taxon>Salmoniformes</taxon>
        <taxon>Salmonidae</taxon>
        <taxon>Salmoninae</taxon>
        <taxon>Salmo</taxon>
    </lineage>
</organism>
<dbReference type="SUPFAM" id="SSF49785">
    <property type="entry name" value="Galactose-binding domain-like"/>
    <property type="match status" value="1"/>
</dbReference>
<accession>A0ABM3DIY8</accession>
<keyword evidence="6" id="KW-0106">Calcium</keyword>
<comment type="similarity">
    <text evidence="2">Belongs to the fucolectin family.</text>
</comment>
<dbReference type="GeneID" id="106581135"/>
<name>A0ABM3DIY8_SALSA</name>
<dbReference type="Pfam" id="PF22633">
    <property type="entry name" value="F5_F8_type_C_2"/>
    <property type="match status" value="1"/>
</dbReference>
<evidence type="ECO:0000256" key="2">
    <source>
        <dbReference type="ARBA" id="ARBA00010147"/>
    </source>
</evidence>
<keyword evidence="7" id="KW-1015">Disulfide bond</keyword>
<protein>
    <submittedName>
        <fullName evidence="10">Fucolectin-6</fullName>
    </submittedName>
</protein>
<comment type="subunit">
    <text evidence="3">Homotrimer.</text>
</comment>
<evidence type="ECO:0000259" key="8">
    <source>
        <dbReference type="SMART" id="SM00607"/>
    </source>
</evidence>
<proteinExistence type="inferred from homology"/>
<sequence length="126" mass="14359">MDKHLSSERRVQDMKRGQDILCLHHKTQYENTATGGIASQSSQWDKFGNANNAIGLNWTNQYLDGSCSHTKADIDPWWRLDLSKTHNVTYVTITNRGHCCSDRISGAEIHVGDSLFNIFYIYILVI</sequence>
<feature type="domain" description="Fucolectin tachylectin-4 pentraxin-1" evidence="8">
    <location>
        <begin position="29"/>
        <end position="126"/>
    </location>
</feature>
<dbReference type="PANTHER" id="PTHR45713">
    <property type="entry name" value="FTP DOMAIN-CONTAINING PROTEIN"/>
    <property type="match status" value="1"/>
</dbReference>